<feature type="transmembrane region" description="Helical" evidence="8">
    <location>
        <begin position="43"/>
        <end position="64"/>
    </location>
</feature>
<dbReference type="RefSeq" id="WP_203353668.1">
    <property type="nucleotide sequence ID" value="NZ_CP069127.1"/>
</dbReference>
<keyword evidence="4" id="KW-0309">Germination</keyword>
<comment type="similarity">
    <text evidence="2">Belongs to the amino acid-polyamine-organocation (APC) superfamily. Spore germination protein (SGP) (TC 2.A.3.9) family.</text>
</comment>
<keyword evidence="7 8" id="KW-0472">Membrane</keyword>
<keyword evidence="5 8" id="KW-0812">Transmembrane</keyword>
<keyword evidence="10" id="KW-1185">Reference proteome</keyword>
<evidence type="ECO:0000256" key="3">
    <source>
        <dbReference type="ARBA" id="ARBA00022448"/>
    </source>
</evidence>
<evidence type="ECO:0000256" key="1">
    <source>
        <dbReference type="ARBA" id="ARBA00004141"/>
    </source>
</evidence>
<feature type="transmembrane region" description="Helical" evidence="8">
    <location>
        <begin position="150"/>
        <end position="170"/>
    </location>
</feature>
<feature type="transmembrane region" description="Helical" evidence="8">
    <location>
        <begin position="12"/>
        <end position="31"/>
    </location>
</feature>
<dbReference type="Pfam" id="PF03845">
    <property type="entry name" value="Spore_permease"/>
    <property type="match status" value="1"/>
</dbReference>
<dbReference type="InterPro" id="IPR004761">
    <property type="entry name" value="Spore_GerAB"/>
</dbReference>
<feature type="transmembrane region" description="Helical" evidence="8">
    <location>
        <begin position="336"/>
        <end position="355"/>
    </location>
</feature>
<evidence type="ECO:0000256" key="5">
    <source>
        <dbReference type="ARBA" id="ARBA00022692"/>
    </source>
</evidence>
<dbReference type="PANTHER" id="PTHR34975:SF2">
    <property type="entry name" value="SPORE GERMINATION PROTEIN A2"/>
    <property type="match status" value="1"/>
</dbReference>
<feature type="transmembrane region" description="Helical" evidence="8">
    <location>
        <begin position="190"/>
        <end position="209"/>
    </location>
</feature>
<evidence type="ECO:0000313" key="9">
    <source>
        <dbReference type="EMBL" id="QRG66602.1"/>
    </source>
</evidence>
<dbReference type="PANTHER" id="PTHR34975">
    <property type="entry name" value="SPORE GERMINATION PROTEIN A2"/>
    <property type="match status" value="1"/>
</dbReference>
<keyword evidence="6 8" id="KW-1133">Transmembrane helix</keyword>
<organism evidence="9 10">
    <name type="scientific">Brevibacillus choshinensis</name>
    <dbReference type="NCBI Taxonomy" id="54911"/>
    <lineage>
        <taxon>Bacteria</taxon>
        <taxon>Bacillati</taxon>
        <taxon>Bacillota</taxon>
        <taxon>Bacilli</taxon>
        <taxon>Bacillales</taxon>
        <taxon>Paenibacillaceae</taxon>
        <taxon>Brevibacillus</taxon>
    </lineage>
</organism>
<reference evidence="9 10" key="1">
    <citation type="submission" date="2021-01" db="EMBL/GenBank/DDBJ databases">
        <title>Identification of strong promoters based on the transcriptome of Brevibacillus choshinensis.</title>
        <authorList>
            <person name="Yao D."/>
            <person name="Zhang K."/>
            <person name="Wu J."/>
        </authorList>
    </citation>
    <scope>NUCLEOTIDE SEQUENCE [LARGE SCALE GENOMIC DNA]</scope>
    <source>
        <strain evidence="9 10">HPD31-SP3</strain>
    </source>
</reference>
<feature type="transmembrane region" description="Helical" evidence="8">
    <location>
        <begin position="84"/>
        <end position="103"/>
    </location>
</feature>
<evidence type="ECO:0000256" key="4">
    <source>
        <dbReference type="ARBA" id="ARBA00022544"/>
    </source>
</evidence>
<name>A0ABX7FKE2_BRECH</name>
<feature type="transmembrane region" description="Helical" evidence="8">
    <location>
        <begin position="273"/>
        <end position="294"/>
    </location>
</feature>
<dbReference type="EMBL" id="CP069127">
    <property type="protein sequence ID" value="QRG66602.1"/>
    <property type="molecule type" value="Genomic_DNA"/>
</dbReference>
<accession>A0ABX7FKE2</accession>
<keyword evidence="3" id="KW-0813">Transport</keyword>
<proteinExistence type="inferred from homology"/>
<gene>
    <name evidence="9" type="ORF">JNE38_24290</name>
</gene>
<sequence>MIDNEKNRLTTSQAAVIVINFILGSGILTLPRTSVEKVHTPDVWITVILAGFFAMLAGVIIVKLSQRFPQTTFYQYSQEIVGKWLGIACGFLIIGYFIMTSALQVRYMAEVTSFYLLEGTPEWAIIMAFLWVSLYLVTGGMQPIARMFEIILPITVLFFLLVSLLSLKIFEIDYLRPVLGMGIQPVFAGLRTTALSYSGFEIMLILCAFMDTPSKATKAVLVGISIPLVFYLITVVMVVGAFSIDGVVTRTWPTIDLIRSFEMTGILFERFESLLLVLWIMQIFSTFCIAYYAASFGLSQLFGKKIRPFLYGLLPLLYLIAMTPKDLGQVFALGDMVGNASLILFGGLPLCLLIISRWRVKRIDATSSP</sequence>
<protein>
    <submittedName>
        <fullName evidence="9">Spore germination protein</fullName>
    </submittedName>
</protein>
<evidence type="ECO:0000256" key="6">
    <source>
        <dbReference type="ARBA" id="ARBA00022989"/>
    </source>
</evidence>
<feature type="transmembrane region" description="Helical" evidence="8">
    <location>
        <begin position="306"/>
        <end position="324"/>
    </location>
</feature>
<dbReference type="Proteomes" id="UP000596248">
    <property type="component" value="Chromosome"/>
</dbReference>
<evidence type="ECO:0000313" key="10">
    <source>
        <dbReference type="Proteomes" id="UP000596248"/>
    </source>
</evidence>
<evidence type="ECO:0000256" key="2">
    <source>
        <dbReference type="ARBA" id="ARBA00007998"/>
    </source>
</evidence>
<feature type="transmembrane region" description="Helical" evidence="8">
    <location>
        <begin position="123"/>
        <end position="138"/>
    </location>
</feature>
<dbReference type="Gene3D" id="1.20.1740.10">
    <property type="entry name" value="Amino acid/polyamine transporter I"/>
    <property type="match status" value="1"/>
</dbReference>
<dbReference type="NCBIfam" id="TIGR00912">
    <property type="entry name" value="2A0309"/>
    <property type="match status" value="1"/>
</dbReference>
<evidence type="ECO:0000256" key="7">
    <source>
        <dbReference type="ARBA" id="ARBA00023136"/>
    </source>
</evidence>
<feature type="transmembrane region" description="Helical" evidence="8">
    <location>
        <begin position="221"/>
        <end position="244"/>
    </location>
</feature>
<comment type="subcellular location">
    <subcellularLocation>
        <location evidence="1">Membrane</location>
        <topology evidence="1">Multi-pass membrane protein</topology>
    </subcellularLocation>
</comment>
<evidence type="ECO:0000256" key="8">
    <source>
        <dbReference type="SAM" id="Phobius"/>
    </source>
</evidence>